<dbReference type="PROSITE" id="PS00018">
    <property type="entry name" value="EF_HAND_1"/>
    <property type="match status" value="1"/>
</dbReference>
<feature type="region of interest" description="Disordered" evidence="3">
    <location>
        <begin position="476"/>
        <end position="502"/>
    </location>
</feature>
<dbReference type="Gene3D" id="3.40.720.10">
    <property type="entry name" value="Alkaline Phosphatase, subunit A"/>
    <property type="match status" value="1"/>
</dbReference>
<dbReference type="InterPro" id="IPR017850">
    <property type="entry name" value="Alkaline_phosphatase_core_sf"/>
</dbReference>
<evidence type="ECO:0000256" key="2">
    <source>
        <dbReference type="ARBA" id="ARBA00022801"/>
    </source>
</evidence>
<keyword evidence="8" id="KW-1185">Reference proteome</keyword>
<dbReference type="SUPFAM" id="SSF53649">
    <property type="entry name" value="Alkaline phosphatase-like"/>
    <property type="match status" value="1"/>
</dbReference>
<feature type="domain" description="Golvesin/Xly CBD-like" evidence="6">
    <location>
        <begin position="697"/>
        <end position="786"/>
    </location>
</feature>
<sequence>MKQYLLTAAASLAAFTLCSLTGTSSLQAEETRPNIVIIMADDLGYETVGAYGGLDFETPRLDQMADEGVRFSRMYTSPVCTPARMTLHTSLYADEHGYTSVLPVHLGSNVKVDFDNRFATFAQQFRDQGYATSTTGKWQLATLSFHPDHIQSAGFDSWCVWQIWDGENNVKTVRYWEPFLNRDGSILPVTANDFGPDIIHDFVFEKLQDAAVPGAPPALIMHNMMLPHTPIIDTPDDVAAGSSGDIYSMVHYLDKLVGEILDEVERLGIKDNTYILFLGDNGTEASHESGFKNGVKRETVDGTVTDGKWNPVHGGCHVPFIVWGPDSIADGGTVVDDLVDMTDIYPTVCSLAGVPLPNDHPIRGRSIRPQLEGRPGLTRSVTHGGIDGKRTIFDGEWRLNNDGVLRDSRNLPTEVVVPMGDPEGDAARERLELLDDARVMEVSADESVWVVDDLDTSNVNKTGAWAAESQTSGHYGSGYHVSAQNTTPAAGPQTLSSFTSTEPEEDVIGVVTALSLGSQTYSTLIPGTLSGVSSSDLLKNEALATFPANANIAISSQNLDTATLNSQFTVNFGQVVTETDRFYIFDCNGSPTANGSNDVTIQALDATNQAVGSPYTIMNISMLDGNPTISGRNWDRSSGGAQLLNRTIGTVTWSLADMGLDASDNVTGYQLSSDNLDTAAIGLAIADPSPAPIEGEGQTFTYTYSIPENGSYTISLLWTAGSDRASQVPVSVSDSVRTWNYEVNQQLNGAIWNALDTLDLDAGAELVVTVSADDVEGVVVADALRVAPAGTQGVRFQDWQNTYFTSEQLNDSSLEATVWGALADPDGDGQINKLEFGLGGHPLINETHKVQPSIDLDADNPRVYVILRSGVSTGAVQFLATDSLDSNSWLTPAELSFNLENAVELSRDFHEYSYVENRSETAPDQVFFRVAIP</sequence>
<feature type="domain" description="Sulfatase N-terminal" evidence="5">
    <location>
        <begin position="33"/>
        <end position="354"/>
    </location>
</feature>
<comment type="caution">
    <text evidence="7">The sequence shown here is derived from an EMBL/GenBank/DDBJ whole genome shotgun (WGS) entry which is preliminary data.</text>
</comment>
<dbReference type="InterPro" id="IPR033803">
    <property type="entry name" value="CBD-like_Golvesin-Xly"/>
</dbReference>
<keyword evidence="2" id="KW-0378">Hydrolase</keyword>
<gene>
    <name evidence="7" type="ORF">QEH52_16140</name>
</gene>
<organism evidence="7 8">
    <name type="scientific">Thalassobacterium maritimum</name>
    <dbReference type="NCBI Taxonomy" id="3041265"/>
    <lineage>
        <taxon>Bacteria</taxon>
        <taxon>Pseudomonadati</taxon>
        <taxon>Verrucomicrobiota</taxon>
        <taxon>Opitutia</taxon>
        <taxon>Puniceicoccales</taxon>
        <taxon>Coraliomargaritaceae</taxon>
        <taxon>Thalassobacterium</taxon>
    </lineage>
</organism>
<evidence type="ECO:0000259" key="6">
    <source>
        <dbReference type="Pfam" id="PF25275"/>
    </source>
</evidence>
<feature type="compositionally biased region" description="Polar residues" evidence="3">
    <location>
        <begin position="482"/>
        <end position="501"/>
    </location>
</feature>
<keyword evidence="4" id="KW-0732">Signal</keyword>
<evidence type="ECO:0000256" key="1">
    <source>
        <dbReference type="ARBA" id="ARBA00008779"/>
    </source>
</evidence>
<feature type="chain" id="PRO_5045055968" evidence="4">
    <location>
        <begin position="29"/>
        <end position="933"/>
    </location>
</feature>
<dbReference type="PANTHER" id="PTHR42693">
    <property type="entry name" value="ARYLSULFATASE FAMILY MEMBER"/>
    <property type="match status" value="1"/>
</dbReference>
<dbReference type="PANTHER" id="PTHR42693:SF53">
    <property type="entry name" value="ENDO-4-O-SULFATASE"/>
    <property type="match status" value="1"/>
</dbReference>
<comment type="similarity">
    <text evidence="1">Belongs to the sulfatase family.</text>
</comment>
<protein>
    <submittedName>
        <fullName evidence="7">Sulfatase-like hydrolase/transferase</fullName>
    </submittedName>
</protein>
<dbReference type="Gene3D" id="2.60.120.260">
    <property type="entry name" value="Galactose-binding domain-like"/>
    <property type="match status" value="1"/>
</dbReference>
<proteinExistence type="inferred from homology"/>
<dbReference type="RefSeq" id="WP_308951833.1">
    <property type="nucleotide sequence ID" value="NZ_JARXHW010000050.1"/>
</dbReference>
<dbReference type="InterPro" id="IPR000917">
    <property type="entry name" value="Sulfatase_N"/>
</dbReference>
<dbReference type="EMBL" id="JARXHW010000050">
    <property type="protein sequence ID" value="MDQ8209056.1"/>
    <property type="molecule type" value="Genomic_DNA"/>
</dbReference>
<evidence type="ECO:0000313" key="8">
    <source>
        <dbReference type="Proteomes" id="UP001225316"/>
    </source>
</evidence>
<evidence type="ECO:0000313" key="7">
    <source>
        <dbReference type="EMBL" id="MDQ8209056.1"/>
    </source>
</evidence>
<evidence type="ECO:0000259" key="5">
    <source>
        <dbReference type="Pfam" id="PF00884"/>
    </source>
</evidence>
<dbReference type="InterPro" id="IPR018247">
    <property type="entry name" value="EF_Hand_1_Ca_BS"/>
</dbReference>
<accession>A0ABU1AY15</accession>
<evidence type="ECO:0000256" key="3">
    <source>
        <dbReference type="SAM" id="MobiDB-lite"/>
    </source>
</evidence>
<evidence type="ECO:0000256" key="4">
    <source>
        <dbReference type="SAM" id="SignalP"/>
    </source>
</evidence>
<dbReference type="Pfam" id="PF25275">
    <property type="entry name" value="Golvesin_C"/>
    <property type="match status" value="1"/>
</dbReference>
<name>A0ABU1AY15_9BACT</name>
<dbReference type="Pfam" id="PF00884">
    <property type="entry name" value="Sulfatase"/>
    <property type="match status" value="1"/>
</dbReference>
<feature type="region of interest" description="Disordered" evidence="3">
    <location>
        <begin position="360"/>
        <end position="383"/>
    </location>
</feature>
<reference evidence="7 8" key="1">
    <citation type="submission" date="2023-04" db="EMBL/GenBank/DDBJ databases">
        <title>A novel bacteria isolated from coastal sediment.</title>
        <authorList>
            <person name="Liu X.-J."/>
            <person name="Du Z.-J."/>
        </authorList>
    </citation>
    <scope>NUCLEOTIDE SEQUENCE [LARGE SCALE GENOMIC DNA]</scope>
    <source>
        <strain evidence="7 8">SDUM461003</strain>
    </source>
</reference>
<feature type="signal peptide" evidence="4">
    <location>
        <begin position="1"/>
        <end position="28"/>
    </location>
</feature>
<dbReference type="InterPro" id="IPR050738">
    <property type="entry name" value="Sulfatase"/>
</dbReference>
<dbReference type="Proteomes" id="UP001225316">
    <property type="component" value="Unassembled WGS sequence"/>
</dbReference>